<name>D6Y8I8_THEBD</name>
<evidence type="ECO:0000256" key="1">
    <source>
        <dbReference type="SAM" id="MobiDB-lite"/>
    </source>
</evidence>
<keyword evidence="3" id="KW-1185">Reference proteome</keyword>
<dbReference type="KEGG" id="tbi:Tbis_1163"/>
<dbReference type="EMBL" id="CP001874">
    <property type="protein sequence ID" value="ADG87885.1"/>
    <property type="molecule type" value="Genomic_DNA"/>
</dbReference>
<proteinExistence type="predicted"/>
<organism evidence="2 3">
    <name type="scientific">Thermobispora bispora (strain ATCC 19993 / DSM 43833 / CBS 139.67 / JCM 10125 / KCTC 9307 / NBRC 14880 / R51)</name>
    <dbReference type="NCBI Taxonomy" id="469371"/>
    <lineage>
        <taxon>Bacteria</taxon>
        <taxon>Bacillati</taxon>
        <taxon>Actinomycetota</taxon>
        <taxon>Actinomycetes</taxon>
        <taxon>Streptosporangiales</taxon>
        <taxon>Streptosporangiaceae</taxon>
        <taxon>Thermobispora</taxon>
    </lineage>
</organism>
<feature type="region of interest" description="Disordered" evidence="1">
    <location>
        <begin position="1"/>
        <end position="50"/>
    </location>
</feature>
<protein>
    <submittedName>
        <fullName evidence="2">Uncharacterized protein</fullName>
    </submittedName>
</protein>
<accession>D6Y8I8</accession>
<dbReference type="HOGENOM" id="CLU_3123688_0_0_11"/>
<feature type="compositionally biased region" description="Low complexity" evidence="1">
    <location>
        <begin position="1"/>
        <end position="22"/>
    </location>
</feature>
<evidence type="ECO:0000313" key="2">
    <source>
        <dbReference type="EMBL" id="ADG87885.1"/>
    </source>
</evidence>
<evidence type="ECO:0000313" key="3">
    <source>
        <dbReference type="Proteomes" id="UP000006640"/>
    </source>
</evidence>
<dbReference type="Proteomes" id="UP000006640">
    <property type="component" value="Chromosome"/>
</dbReference>
<sequence length="50" mass="5297">MTHPLAAPRVKAARPVVPPAGARDLRARRPASPAPGDPHGRTLARRPDQS</sequence>
<gene>
    <name evidence="2" type="ordered locus">Tbis_1163</name>
</gene>
<dbReference type="AlphaFoldDB" id="D6Y8I8"/>
<reference evidence="2 3" key="1">
    <citation type="submission" date="2010-01" db="EMBL/GenBank/DDBJ databases">
        <title>The complete genome of Thermobispora bispora DSM 43833.</title>
        <authorList>
            <consortium name="US DOE Joint Genome Institute (JGI-PGF)"/>
            <person name="Lucas S."/>
            <person name="Copeland A."/>
            <person name="Lapidus A."/>
            <person name="Glavina del Rio T."/>
            <person name="Dalin E."/>
            <person name="Tice H."/>
            <person name="Bruce D."/>
            <person name="Goodwin L."/>
            <person name="Pitluck S."/>
            <person name="Kyrpides N."/>
            <person name="Mavromatis K."/>
            <person name="Ivanova N."/>
            <person name="Mikhailova N."/>
            <person name="Chertkov O."/>
            <person name="Brettin T."/>
            <person name="Detter J.C."/>
            <person name="Han C."/>
            <person name="Larimer F."/>
            <person name="Land M."/>
            <person name="Hauser L."/>
            <person name="Markowitz V."/>
            <person name="Cheng J.-F."/>
            <person name="Hugenholtz P."/>
            <person name="Woyke T."/>
            <person name="Wu D."/>
            <person name="Jando M."/>
            <person name="Schneider S."/>
            <person name="Klenk H.-P."/>
            <person name="Eisen J.A."/>
        </authorList>
    </citation>
    <scope>NUCLEOTIDE SEQUENCE [LARGE SCALE GENOMIC DNA]</scope>
    <source>
        <strain evidence="3">ATCC 19993 / DSM 43833 / CBS 139.67 / JCM 10125 / KCTC 9307 / NBRC 14880 / R51</strain>
    </source>
</reference>